<dbReference type="KEGG" id="nde:NIDE2387"/>
<sequence length="57" mass="6559">MRPLKLTMDITETIDAGVFNRASRLRTPEGVRPNGVSPQNLWRRWPVNHTCSCKTIH</sequence>
<dbReference type="Proteomes" id="UP000001660">
    <property type="component" value="Chromosome"/>
</dbReference>
<dbReference type="HOGENOM" id="CLU_2988103_0_0_0"/>
<protein>
    <submittedName>
        <fullName evidence="1">Uncharacterized protein</fullName>
    </submittedName>
</protein>
<dbReference type="STRING" id="330214.NIDE2387"/>
<name>D8PFR1_9BACT</name>
<organism evidence="1 2">
    <name type="scientific">Nitrospira defluvii</name>
    <dbReference type="NCBI Taxonomy" id="330214"/>
    <lineage>
        <taxon>Bacteria</taxon>
        <taxon>Pseudomonadati</taxon>
        <taxon>Nitrospirota</taxon>
        <taxon>Nitrospiria</taxon>
        <taxon>Nitrospirales</taxon>
        <taxon>Nitrospiraceae</taxon>
        <taxon>Nitrospira</taxon>
    </lineage>
</organism>
<dbReference type="EMBL" id="FP929003">
    <property type="protein sequence ID" value="CBK42098.1"/>
    <property type="molecule type" value="Genomic_DNA"/>
</dbReference>
<reference evidence="1 2" key="1">
    <citation type="journal article" date="2010" name="Proc. Natl. Acad. Sci. U.S.A.">
        <title>A Nitrospira metagenome illuminates the physiology and evolution of globally important nitrite-oxidizing bacteria.</title>
        <authorList>
            <person name="Lucker S."/>
            <person name="Wagner M."/>
            <person name="Maixner F."/>
            <person name="Pelletier E."/>
            <person name="Koch H."/>
            <person name="Vacherie B."/>
            <person name="Rattei T."/>
            <person name="Sinninghe Damste J."/>
            <person name="Spieck E."/>
            <person name="Le Paslier D."/>
            <person name="Daims H."/>
        </authorList>
    </citation>
    <scope>NUCLEOTIDE SEQUENCE [LARGE SCALE GENOMIC DNA]</scope>
</reference>
<accession>D8PFR1</accession>
<dbReference type="AlphaFoldDB" id="D8PFR1"/>
<evidence type="ECO:0000313" key="1">
    <source>
        <dbReference type="EMBL" id="CBK42098.1"/>
    </source>
</evidence>
<proteinExistence type="predicted"/>
<keyword evidence="2" id="KW-1185">Reference proteome</keyword>
<evidence type="ECO:0000313" key="2">
    <source>
        <dbReference type="Proteomes" id="UP000001660"/>
    </source>
</evidence>
<gene>
    <name evidence="1" type="ORF">NIDE2387</name>
</gene>